<keyword evidence="10" id="KW-0472">Membrane</keyword>
<feature type="chain" id="PRO_5009109742" evidence="12">
    <location>
        <begin position="29"/>
        <end position="790"/>
    </location>
</feature>
<dbReference type="InterPro" id="IPR036942">
    <property type="entry name" value="Beta-barrel_TonB_sf"/>
</dbReference>
<dbReference type="InterPro" id="IPR037066">
    <property type="entry name" value="Plug_dom_sf"/>
</dbReference>
<dbReference type="PANTHER" id="PTHR32552:SF89">
    <property type="entry name" value="CATECHOLATE SIDEROPHORE RECEPTOR FIU"/>
    <property type="match status" value="1"/>
</dbReference>
<dbReference type="Proteomes" id="UP000095342">
    <property type="component" value="Chromosome"/>
</dbReference>
<sequence>MLRQFVVRPLVVALAAASTYTLGPVAFAADAPASSAATTKTAPGDINVGKVSATGKAASEQVGQAGAFLQPKADFKSGQALKVLGKHQLAAAGPVGGSAQALSYAPGVSVSGYGGTGATKNSISVNGIKQGWGGFAGGQIDDGSLSVTFDGVPMVDPSTGLWESPQVPQLDMLQGIGITYGPGNPLDRWYNNIGGQIAFVPLQPTRKPGATVKLTYGSYNARNLFVSGRTGEIDGWSTVVAGGVGSSNSYRKSPNGFENPSYNYAWFAKTIKSFEGGNFSVGAYLAKGSGYRPVPIPINPIAGVTLDGTANSPLYSQQTSGYYSSIPGNVWNKEDSNETWLLYSKLNVALDRSTTAHNMVWYRYGHRFHFHYNNYGLSNPNNLYEYNNPRDDVYGDKLWLSVNLPYNEVNFGGFFLVSHYNSRNAFYNPNAPYYGSNTVPNAHYRSDYWDQTDIAAFVQDRISPTDNVHVTPGVRLIKYYTSYYPAAAGDFAQAYALYPNNNQGQLPPAKNAFVKVEPSIDFNWKVQRHVAVFANYSTAHKEPQVGGGGGLYQSTPPVYNLEKSTDYNVGVKVHVKHAAYLHDFMFTAEYYHLHYANQYIPLYDANGNYLGDANGDSTYDGANLAVVDKPLQNTEAFANLNVERAVFTQYVTGGVSYNGLPVSNVPDTTFNVGGNYSAYVAGGVLTPKVWYQYTGSQAIFNDNTGAPSRQKLAGYGTFNLGLSYTIPTAGNSLGLKDVKLAVDVLNVADTRYNEFEYVTGGGLLGGNSAGQLLVLPGAPTTVYSSITANF</sequence>
<evidence type="ECO:0000313" key="15">
    <source>
        <dbReference type="Proteomes" id="UP000095342"/>
    </source>
</evidence>
<dbReference type="EMBL" id="CP017448">
    <property type="protein sequence ID" value="AOV16229.1"/>
    <property type="molecule type" value="Genomic_DNA"/>
</dbReference>
<keyword evidence="9" id="KW-0798">TonB box</keyword>
<feature type="signal peptide" evidence="12">
    <location>
        <begin position="1"/>
        <end position="28"/>
    </location>
</feature>
<keyword evidence="8" id="KW-0406">Ion transport</keyword>
<keyword evidence="2" id="KW-0813">Transport</keyword>
<evidence type="ECO:0000256" key="11">
    <source>
        <dbReference type="ARBA" id="ARBA00023237"/>
    </source>
</evidence>
<evidence type="ECO:0000256" key="2">
    <source>
        <dbReference type="ARBA" id="ARBA00022448"/>
    </source>
</evidence>
<evidence type="ECO:0000256" key="5">
    <source>
        <dbReference type="ARBA" id="ARBA00022692"/>
    </source>
</evidence>
<evidence type="ECO:0000256" key="6">
    <source>
        <dbReference type="ARBA" id="ARBA00022729"/>
    </source>
</evidence>
<name>A0A1D8K5I6_9GAMM</name>
<dbReference type="InterPro" id="IPR039426">
    <property type="entry name" value="TonB-dep_rcpt-like"/>
</dbReference>
<protein>
    <submittedName>
        <fullName evidence="14">TonB-dependent receptor</fullName>
    </submittedName>
</protein>
<gene>
    <name evidence="14" type="ORF">BJI67_03310</name>
</gene>
<dbReference type="GO" id="GO:0009279">
    <property type="term" value="C:cell outer membrane"/>
    <property type="evidence" value="ECO:0007669"/>
    <property type="project" value="UniProtKB-SubCell"/>
</dbReference>
<evidence type="ECO:0000256" key="8">
    <source>
        <dbReference type="ARBA" id="ARBA00023065"/>
    </source>
</evidence>
<evidence type="ECO:0000256" key="10">
    <source>
        <dbReference type="ARBA" id="ARBA00023136"/>
    </source>
</evidence>
<keyword evidence="3" id="KW-1134">Transmembrane beta strand</keyword>
<comment type="subcellular location">
    <subcellularLocation>
        <location evidence="1">Cell outer membrane</location>
        <topology evidence="1">Multi-pass membrane protein</topology>
    </subcellularLocation>
</comment>
<evidence type="ECO:0000256" key="1">
    <source>
        <dbReference type="ARBA" id="ARBA00004571"/>
    </source>
</evidence>
<dbReference type="KEGG" id="aaeo:BJI67_03310"/>
<keyword evidence="14" id="KW-0675">Receptor</keyword>
<evidence type="ECO:0000259" key="13">
    <source>
        <dbReference type="Pfam" id="PF00593"/>
    </source>
</evidence>
<evidence type="ECO:0000256" key="12">
    <source>
        <dbReference type="SAM" id="SignalP"/>
    </source>
</evidence>
<evidence type="ECO:0000256" key="7">
    <source>
        <dbReference type="ARBA" id="ARBA00023004"/>
    </source>
</evidence>
<keyword evidence="11" id="KW-0998">Cell outer membrane</keyword>
<keyword evidence="15" id="KW-1185">Reference proteome</keyword>
<dbReference type="AlphaFoldDB" id="A0A1D8K5I6"/>
<accession>A0A1D8K5I6</accession>
<dbReference type="SUPFAM" id="SSF56935">
    <property type="entry name" value="Porins"/>
    <property type="match status" value="1"/>
</dbReference>
<organism evidence="14 15">
    <name type="scientific">Acidihalobacter aeolianus</name>
    <dbReference type="NCBI Taxonomy" id="2792603"/>
    <lineage>
        <taxon>Bacteria</taxon>
        <taxon>Pseudomonadati</taxon>
        <taxon>Pseudomonadota</taxon>
        <taxon>Gammaproteobacteria</taxon>
        <taxon>Chromatiales</taxon>
        <taxon>Ectothiorhodospiraceae</taxon>
        <taxon>Acidihalobacter</taxon>
    </lineage>
</organism>
<dbReference type="Gene3D" id="2.170.130.10">
    <property type="entry name" value="TonB-dependent receptor, plug domain"/>
    <property type="match status" value="1"/>
</dbReference>
<dbReference type="RefSeq" id="WP_070071823.1">
    <property type="nucleotide sequence ID" value="NZ_CP017448.1"/>
</dbReference>
<keyword evidence="5" id="KW-0812">Transmembrane</keyword>
<evidence type="ECO:0000313" key="14">
    <source>
        <dbReference type="EMBL" id="AOV16229.1"/>
    </source>
</evidence>
<proteinExistence type="predicted"/>
<keyword evidence="6 12" id="KW-0732">Signal</keyword>
<dbReference type="Pfam" id="PF00593">
    <property type="entry name" value="TonB_dep_Rec_b-barrel"/>
    <property type="match status" value="1"/>
</dbReference>
<reference evidence="14 15" key="1">
    <citation type="submission" date="2016-09" db="EMBL/GenBank/DDBJ databases">
        <title>Acidihalobacter prosperus V6 (DSM14174).</title>
        <authorList>
            <person name="Khaleque H.N."/>
            <person name="Ramsay J.P."/>
            <person name="Murphy R.J.T."/>
            <person name="Kaksonen A.H."/>
            <person name="Boxall N.J."/>
            <person name="Watkin E.L.J."/>
        </authorList>
    </citation>
    <scope>NUCLEOTIDE SEQUENCE [LARGE SCALE GENOMIC DNA]</scope>
    <source>
        <strain evidence="14 15">V6</strain>
    </source>
</reference>
<dbReference type="PANTHER" id="PTHR32552">
    <property type="entry name" value="FERRICHROME IRON RECEPTOR-RELATED"/>
    <property type="match status" value="1"/>
</dbReference>
<evidence type="ECO:0000256" key="4">
    <source>
        <dbReference type="ARBA" id="ARBA00022496"/>
    </source>
</evidence>
<evidence type="ECO:0000256" key="9">
    <source>
        <dbReference type="ARBA" id="ARBA00023077"/>
    </source>
</evidence>
<keyword evidence="7" id="KW-0408">Iron</keyword>
<keyword evidence="4" id="KW-0410">Iron transport</keyword>
<feature type="domain" description="TonB-dependent receptor-like beta-barrel" evidence="13">
    <location>
        <begin position="310"/>
        <end position="747"/>
    </location>
</feature>
<dbReference type="InterPro" id="IPR000531">
    <property type="entry name" value="Beta-barrel_TonB"/>
</dbReference>
<dbReference type="Gene3D" id="2.40.170.20">
    <property type="entry name" value="TonB-dependent receptor, beta-barrel domain"/>
    <property type="match status" value="1"/>
</dbReference>
<evidence type="ECO:0000256" key="3">
    <source>
        <dbReference type="ARBA" id="ARBA00022452"/>
    </source>
</evidence>
<dbReference type="GO" id="GO:0015344">
    <property type="term" value="F:siderophore uptake transmembrane transporter activity"/>
    <property type="evidence" value="ECO:0007669"/>
    <property type="project" value="TreeGrafter"/>
</dbReference>